<name>G7W5P6_DESOD</name>
<dbReference type="HOGENOM" id="CLU_136587_1_0_9"/>
<dbReference type="AlphaFoldDB" id="G7W5P6"/>
<evidence type="ECO:0000313" key="2">
    <source>
        <dbReference type="Proteomes" id="UP000006346"/>
    </source>
</evidence>
<dbReference type="OrthoDB" id="9815278at2"/>
<dbReference type="Pfam" id="PF17253">
    <property type="entry name" value="DUF5320"/>
    <property type="match status" value="1"/>
</dbReference>
<proteinExistence type="predicted"/>
<dbReference type="PATRIC" id="fig|768706.3.peg.1307"/>
<evidence type="ECO:0000313" key="1">
    <source>
        <dbReference type="EMBL" id="AET66984.1"/>
    </source>
</evidence>
<reference evidence="1 2" key="2">
    <citation type="journal article" date="2012" name="J. Bacteriol.">
        <title>Complete genome sequences of Desulfosporosinus orientis DSM765T, Desulfosporosinus youngiae DSM17734T, Desulfosporosinus meridiei DSM13257T, and Desulfosporosinus acidiphilus DSM22704T.</title>
        <authorList>
            <person name="Pester M."/>
            <person name="Brambilla E."/>
            <person name="Alazard D."/>
            <person name="Rattei T."/>
            <person name="Weinmaier T."/>
            <person name="Han J."/>
            <person name="Lucas S."/>
            <person name="Lapidus A."/>
            <person name="Cheng J.F."/>
            <person name="Goodwin L."/>
            <person name="Pitluck S."/>
            <person name="Peters L."/>
            <person name="Ovchinnikova G."/>
            <person name="Teshima H."/>
            <person name="Detter J.C."/>
            <person name="Han C.S."/>
            <person name="Tapia R."/>
            <person name="Land M.L."/>
            <person name="Hauser L."/>
            <person name="Kyrpides N.C."/>
            <person name="Ivanova N.N."/>
            <person name="Pagani I."/>
            <person name="Huntmann M."/>
            <person name="Wei C.L."/>
            <person name="Davenport K.W."/>
            <person name="Daligault H."/>
            <person name="Chain P.S."/>
            <person name="Chen A."/>
            <person name="Mavromatis K."/>
            <person name="Markowitz V."/>
            <person name="Szeto E."/>
            <person name="Mikhailova N."/>
            <person name="Pati A."/>
            <person name="Wagner M."/>
            <person name="Woyke T."/>
            <person name="Ollivier B."/>
            <person name="Klenk H.P."/>
            <person name="Spring S."/>
            <person name="Loy A."/>
        </authorList>
    </citation>
    <scope>NUCLEOTIDE SEQUENCE [LARGE SCALE GENOMIC DNA]</scope>
    <source>
        <strain evidence="2">ATCC 19365 / DSM 765 / NCIMB 8382 / VKM B-1628</strain>
    </source>
</reference>
<dbReference type="STRING" id="768706.Desor_1322"/>
<dbReference type="InterPro" id="IPR035205">
    <property type="entry name" value="DUF5320"/>
</dbReference>
<gene>
    <name evidence="1" type="ordered locus">Desor_1322</name>
</gene>
<reference evidence="2" key="1">
    <citation type="submission" date="2011-11" db="EMBL/GenBank/DDBJ databases">
        <title>Complete sequence of Desulfosporosinus orientis DSM 765.</title>
        <authorList>
            <person name="Lucas S."/>
            <person name="Han J."/>
            <person name="Lapidus A."/>
            <person name="Cheng J.-F."/>
            <person name="Goodwin L."/>
            <person name="Pitluck S."/>
            <person name="Peters L."/>
            <person name="Ovchinnikova G."/>
            <person name="Teshima H."/>
            <person name="Detter J.C."/>
            <person name="Han C."/>
            <person name="Tapia R."/>
            <person name="Land M."/>
            <person name="Hauser L."/>
            <person name="Kyrpides N."/>
            <person name="Ivanova N."/>
            <person name="Pagani I."/>
            <person name="Pester M."/>
            <person name="Spring S."/>
            <person name="Ollivier B."/>
            <person name="Rattei T."/>
            <person name="Klenk H.-P."/>
            <person name="Wagner M."/>
            <person name="Loy A."/>
            <person name="Woyke T."/>
        </authorList>
    </citation>
    <scope>NUCLEOTIDE SEQUENCE [LARGE SCALE GENOMIC DNA]</scope>
    <source>
        <strain evidence="2">ATCC 19365 / DSM 765 / NCIMB 8382 / VKM B-1628</strain>
    </source>
</reference>
<accession>G7W5P6</accession>
<organism evidence="1 2">
    <name type="scientific">Desulfosporosinus orientis (strain ATCC 19365 / DSM 765 / NCIMB 8382 / VKM B-1628 / Singapore I)</name>
    <name type="common">Desulfotomaculum orientis</name>
    <dbReference type="NCBI Taxonomy" id="768706"/>
    <lineage>
        <taxon>Bacteria</taxon>
        <taxon>Bacillati</taxon>
        <taxon>Bacillota</taxon>
        <taxon>Clostridia</taxon>
        <taxon>Eubacteriales</taxon>
        <taxon>Desulfitobacteriaceae</taxon>
        <taxon>Desulfosporosinus</taxon>
    </lineage>
</organism>
<dbReference type="RefSeq" id="WP_014183805.1">
    <property type="nucleotide sequence ID" value="NC_016584.1"/>
</dbReference>
<dbReference type="KEGG" id="dor:Desor_1322"/>
<protein>
    <submittedName>
        <fullName evidence="1">Uncharacterized protein</fullName>
    </submittedName>
</protein>
<dbReference type="EMBL" id="CP003108">
    <property type="protein sequence ID" value="AET66984.1"/>
    <property type="molecule type" value="Genomic_DNA"/>
</dbReference>
<sequence>MPRKEVGPIGGVSIDKGLGLGTGYKRGPVRSLAKELISPKTQKELLQEQIKILQKKLEDIDQQLKNI</sequence>
<dbReference type="Proteomes" id="UP000006346">
    <property type="component" value="Chromosome"/>
</dbReference>
<keyword evidence="2" id="KW-1185">Reference proteome</keyword>